<name>A0A517DXK7_9FIRM</name>
<dbReference type="RefSeq" id="WP_144351402.1">
    <property type="nucleotide sequence ID" value="NZ_CP036259.1"/>
</dbReference>
<gene>
    <name evidence="2" type="ORF">SPTER_33970</name>
</gene>
<sequence length="74" mass="7999">MAVVKTPQSGKVVLKVQTGVSETGSPVFKLRTYTNIRSEATDDDIFAVAAGLGSLQQHTLVEIVRQDINTLINQ</sequence>
<evidence type="ECO:0000313" key="2">
    <source>
        <dbReference type="EMBL" id="QDR81976.1"/>
    </source>
</evidence>
<reference evidence="2 3" key="1">
    <citation type="submission" date="2019-02" db="EMBL/GenBank/DDBJ databases">
        <title>Closed genome of Sporomusa termitida DSM 4440.</title>
        <authorList>
            <person name="Poehlein A."/>
            <person name="Daniel R."/>
        </authorList>
    </citation>
    <scope>NUCLEOTIDE SEQUENCE [LARGE SCALE GENOMIC DNA]</scope>
    <source>
        <strain evidence="2 3">DSM 4440</strain>
    </source>
</reference>
<dbReference type="EMBL" id="CP036259">
    <property type="protein sequence ID" value="QDR81976.1"/>
    <property type="molecule type" value="Genomic_DNA"/>
</dbReference>
<dbReference type="InterPro" id="IPR012454">
    <property type="entry name" value="DUF1659"/>
</dbReference>
<protein>
    <recommendedName>
        <fullName evidence="1">DUF1659 domain-containing protein</fullName>
    </recommendedName>
</protein>
<organism evidence="2 3">
    <name type="scientific">Sporomusa termitida</name>
    <dbReference type="NCBI Taxonomy" id="2377"/>
    <lineage>
        <taxon>Bacteria</taxon>
        <taxon>Bacillati</taxon>
        <taxon>Bacillota</taxon>
        <taxon>Negativicutes</taxon>
        <taxon>Selenomonadales</taxon>
        <taxon>Sporomusaceae</taxon>
        <taxon>Sporomusa</taxon>
    </lineage>
</organism>
<proteinExistence type="predicted"/>
<dbReference type="KEGG" id="sted:SPTER_33970"/>
<feature type="domain" description="DUF1659" evidence="1">
    <location>
        <begin position="2"/>
        <end position="73"/>
    </location>
</feature>
<dbReference type="Proteomes" id="UP000320776">
    <property type="component" value="Chromosome"/>
</dbReference>
<accession>A0A517DXK7</accession>
<dbReference type="Pfam" id="PF07872">
    <property type="entry name" value="DUF1659"/>
    <property type="match status" value="1"/>
</dbReference>
<dbReference type="OrthoDB" id="1954703at2"/>
<evidence type="ECO:0000259" key="1">
    <source>
        <dbReference type="Pfam" id="PF07872"/>
    </source>
</evidence>
<keyword evidence="3" id="KW-1185">Reference proteome</keyword>
<evidence type="ECO:0000313" key="3">
    <source>
        <dbReference type="Proteomes" id="UP000320776"/>
    </source>
</evidence>
<dbReference type="AlphaFoldDB" id="A0A517DXK7"/>